<dbReference type="Pfam" id="PF00018">
    <property type="entry name" value="SH3_1"/>
    <property type="match status" value="1"/>
</dbReference>
<keyword evidence="1 2" id="KW-0728">SH3 domain</keyword>
<reference evidence="6 7" key="1">
    <citation type="journal article" date="2016" name="Nat. Commun.">
        <title>Extremotolerant tardigrade genome and improved radiotolerance of human cultured cells by tardigrade-unique protein.</title>
        <authorList>
            <person name="Hashimoto T."/>
            <person name="Horikawa D.D."/>
            <person name="Saito Y."/>
            <person name="Kuwahara H."/>
            <person name="Kozuka-Hata H."/>
            <person name="Shin-I T."/>
            <person name="Minakuchi Y."/>
            <person name="Ohishi K."/>
            <person name="Motoyama A."/>
            <person name="Aizu T."/>
            <person name="Enomoto A."/>
            <person name="Kondo K."/>
            <person name="Tanaka S."/>
            <person name="Hara Y."/>
            <person name="Koshikawa S."/>
            <person name="Sagara H."/>
            <person name="Miura T."/>
            <person name="Yokobori S."/>
            <person name="Miyagawa K."/>
            <person name="Suzuki Y."/>
            <person name="Kubo T."/>
            <person name="Oyama M."/>
            <person name="Kohara Y."/>
            <person name="Fujiyama A."/>
            <person name="Arakawa K."/>
            <person name="Katayama T."/>
            <person name="Toyoda A."/>
            <person name="Kunieda T."/>
        </authorList>
    </citation>
    <scope>NUCLEOTIDE SEQUENCE [LARGE SCALE GENOMIC DNA]</scope>
    <source>
        <strain evidence="6 7">YOKOZUNA-1</strain>
    </source>
</reference>
<evidence type="ECO:0000256" key="1">
    <source>
        <dbReference type="ARBA" id="ARBA00022443"/>
    </source>
</evidence>
<dbReference type="InterPro" id="IPR035899">
    <property type="entry name" value="DBL_dom_sf"/>
</dbReference>
<dbReference type="EMBL" id="BDGG01000004">
    <property type="protein sequence ID" value="GAU98652.1"/>
    <property type="molecule type" value="Genomic_DNA"/>
</dbReference>
<feature type="compositionally biased region" description="Low complexity" evidence="3">
    <location>
        <begin position="236"/>
        <end position="251"/>
    </location>
</feature>
<feature type="domain" description="DH" evidence="5">
    <location>
        <begin position="561"/>
        <end position="755"/>
    </location>
</feature>
<dbReference type="PROSITE" id="PS50002">
    <property type="entry name" value="SH3"/>
    <property type="match status" value="1"/>
</dbReference>
<feature type="compositionally biased region" description="Low complexity" evidence="3">
    <location>
        <begin position="288"/>
        <end position="303"/>
    </location>
</feature>
<feature type="domain" description="SH3" evidence="4">
    <location>
        <begin position="931"/>
        <end position="992"/>
    </location>
</feature>
<dbReference type="Gene3D" id="2.30.30.40">
    <property type="entry name" value="SH3 Domains"/>
    <property type="match status" value="1"/>
</dbReference>
<dbReference type="InterPro" id="IPR001452">
    <property type="entry name" value="SH3_domain"/>
</dbReference>
<evidence type="ECO:0000259" key="4">
    <source>
        <dbReference type="PROSITE" id="PS50002"/>
    </source>
</evidence>
<gene>
    <name evidence="6" type="primary">RvY_09771-1</name>
    <name evidence="6" type="synonym">RvY_09771.1</name>
    <name evidence="6" type="ORF">RvY_09771</name>
</gene>
<feature type="compositionally biased region" description="Pro residues" evidence="3">
    <location>
        <begin position="160"/>
        <end position="177"/>
    </location>
</feature>
<name>A0A1D1VEY5_RAMVA</name>
<dbReference type="SMART" id="SM00325">
    <property type="entry name" value="RhoGEF"/>
    <property type="match status" value="1"/>
</dbReference>
<dbReference type="AlphaFoldDB" id="A0A1D1VEY5"/>
<dbReference type="PANTHER" id="PTHR12845:SF5">
    <property type="entry name" value="EPHEXIN, ISOFORM D"/>
    <property type="match status" value="1"/>
</dbReference>
<evidence type="ECO:0000256" key="3">
    <source>
        <dbReference type="SAM" id="MobiDB-lite"/>
    </source>
</evidence>
<organism evidence="6 7">
    <name type="scientific">Ramazzottius varieornatus</name>
    <name type="common">Water bear</name>
    <name type="synonym">Tardigrade</name>
    <dbReference type="NCBI Taxonomy" id="947166"/>
    <lineage>
        <taxon>Eukaryota</taxon>
        <taxon>Metazoa</taxon>
        <taxon>Ecdysozoa</taxon>
        <taxon>Tardigrada</taxon>
        <taxon>Eutardigrada</taxon>
        <taxon>Parachela</taxon>
        <taxon>Hypsibioidea</taxon>
        <taxon>Ramazzottiidae</taxon>
        <taxon>Ramazzottius</taxon>
    </lineage>
</organism>
<feature type="region of interest" description="Disordered" evidence="3">
    <location>
        <begin position="288"/>
        <end position="331"/>
    </location>
</feature>
<dbReference type="STRING" id="947166.A0A1D1VEY5"/>
<feature type="compositionally biased region" description="Acidic residues" evidence="3">
    <location>
        <begin position="1"/>
        <end position="18"/>
    </location>
</feature>
<dbReference type="InterPro" id="IPR000219">
    <property type="entry name" value="DH_dom"/>
</dbReference>
<dbReference type="SMART" id="SM00326">
    <property type="entry name" value="SH3"/>
    <property type="match status" value="1"/>
</dbReference>
<dbReference type="SUPFAM" id="SSF50044">
    <property type="entry name" value="SH3-domain"/>
    <property type="match status" value="1"/>
</dbReference>
<evidence type="ECO:0000256" key="2">
    <source>
        <dbReference type="PROSITE-ProRule" id="PRU00192"/>
    </source>
</evidence>
<dbReference type="PANTHER" id="PTHR12845">
    <property type="entry name" value="GUANINE NUCLEOTIDE EXCHANGE FACTOR"/>
    <property type="match status" value="1"/>
</dbReference>
<dbReference type="PROSITE" id="PS50010">
    <property type="entry name" value="DH_2"/>
    <property type="match status" value="1"/>
</dbReference>
<dbReference type="SUPFAM" id="SSF48065">
    <property type="entry name" value="DBL homology domain (DH-domain)"/>
    <property type="match status" value="1"/>
</dbReference>
<dbReference type="InterPro" id="IPR047271">
    <property type="entry name" value="Ephexin-like"/>
</dbReference>
<sequence>MATCEADGDDATEAESNSEEPSIATKRAFFVARSASSCADQQPHLRTVKVQRRHANRHSTISQHIQLFECKTFTSALSSPVLSARRMSTVDRGGSPREKSDTPATPMESLYVNLRDLNRESNGEQQRVPTKPSARKKPMPVPRRSSQVQSVPAIQETTPLSPPATPARPAYPPPLPPTAASRQQPHFDRQKSCPLIACERRKTIANDCHFPQPSQSSPRLEEASLLNKPGSFGNVTPRPGSGSSTPSAGTPVKDLDFLRASTQITDNHHKSMTLPNRLARPLFSLQSQPVISSPSSVNSVKSSTTEDCHISRRPLPQLPSSGSQEEGTDDCYSDTCTYNEPIYQELAEDAGAEKADVTSGFSMSVFPQPSVLRKTRRCGRSFRSLRGLQGDKLVVRPKLRSMSFTTADLEVRSQPRPYSTSCSSISLTESDSGVSLELESLRDDLSLRYAVSNLTGDFGKAVDKAKGFQSRSESLNTKSDGQWTKQVAKNAVGNKNRRHTLPISMALSPHSSTVFDDIDDDKSEAVAHCELDHYPPRALWCQQLSVVSSGLLDHLSDDERKLQEALYEIIASEAAHLRYLNVAINVFKNAPEFLAANRGGDPSLAVLSAQEERNLFLNLTDVRTASYSLFGALHQRYVQHGSPLMPHCHDILSDFAANQSKVYVKYCSDQLFQEKTLKGLRERKRFQEVVRRLESLKVCESLDFRSYLMLPMQRVTRLPLLISAVVKRTAGTAEQTAYTNALIAINKVVRECDEGAKRCACIEELCRIDSILQFDVSLKKIPIISASRSLVKRGTVDVIQIEHKFLPRRTFHKKSLHLLLFNDLFLLTKPKGGSEEALVVIDYCPRNMLDCVQISPTERDDLLAHTYLGGSHSAQNPQDFLGAKIVLLRNSAQKTVELFVVMSLESDYLRWMSVLNPSEKVDGDEKIYEIWDCPKYEVIADYMAKENDELSLVVGDVVDIYRKSSDGWMEGRKASDGHLGWLPTDITKELMTEHARARNLKERNRLLTVSAQITKERSKLPTYW</sequence>
<feature type="region of interest" description="Disordered" evidence="3">
    <location>
        <begin position="1"/>
        <end position="23"/>
    </location>
</feature>
<dbReference type="Proteomes" id="UP000186922">
    <property type="component" value="Unassembled WGS sequence"/>
</dbReference>
<feature type="region of interest" description="Disordered" evidence="3">
    <location>
        <begin position="85"/>
        <end position="189"/>
    </location>
</feature>
<dbReference type="OrthoDB" id="27593at2759"/>
<dbReference type="GO" id="GO:0005085">
    <property type="term" value="F:guanyl-nucleotide exchange factor activity"/>
    <property type="evidence" value="ECO:0007669"/>
    <property type="project" value="InterPro"/>
</dbReference>
<protein>
    <recommendedName>
        <fullName evidence="8">DH domain-containing protein</fullName>
    </recommendedName>
</protein>
<evidence type="ECO:0000313" key="7">
    <source>
        <dbReference type="Proteomes" id="UP000186922"/>
    </source>
</evidence>
<evidence type="ECO:0008006" key="8">
    <source>
        <dbReference type="Google" id="ProtNLM"/>
    </source>
</evidence>
<dbReference type="InterPro" id="IPR036028">
    <property type="entry name" value="SH3-like_dom_sf"/>
</dbReference>
<proteinExistence type="predicted"/>
<accession>A0A1D1VEY5</accession>
<dbReference type="CDD" id="cd00160">
    <property type="entry name" value="RhoGEF"/>
    <property type="match status" value="1"/>
</dbReference>
<dbReference type="Gene3D" id="1.20.900.10">
    <property type="entry name" value="Dbl homology (DH) domain"/>
    <property type="match status" value="1"/>
</dbReference>
<dbReference type="Pfam" id="PF00621">
    <property type="entry name" value="RhoGEF"/>
    <property type="match status" value="1"/>
</dbReference>
<comment type="caution">
    <text evidence="6">The sequence shown here is derived from an EMBL/GenBank/DDBJ whole genome shotgun (WGS) entry which is preliminary data.</text>
</comment>
<keyword evidence="7" id="KW-1185">Reference proteome</keyword>
<evidence type="ECO:0000259" key="5">
    <source>
        <dbReference type="PROSITE" id="PS50010"/>
    </source>
</evidence>
<feature type="region of interest" description="Disordered" evidence="3">
    <location>
        <begin position="209"/>
        <end position="252"/>
    </location>
</feature>
<evidence type="ECO:0000313" key="6">
    <source>
        <dbReference type="EMBL" id="GAU98652.1"/>
    </source>
</evidence>
<feature type="compositionally biased region" description="Polar residues" evidence="3">
    <location>
        <begin position="144"/>
        <end position="159"/>
    </location>
</feature>